<protein>
    <submittedName>
        <fullName evidence="3">Uncharacterized protein</fullName>
    </submittedName>
</protein>
<feature type="transmembrane region" description="Helical" evidence="2">
    <location>
        <begin position="213"/>
        <end position="230"/>
    </location>
</feature>
<reference evidence="3 4" key="1">
    <citation type="submission" date="2020-10" db="EMBL/GenBank/DDBJ databases">
        <title>Wide distribution of Phycisphaera-like planctomycetes from WD2101 soil group in peatlands and genome analysis of the first cultivated representative.</title>
        <authorList>
            <person name="Dedysh S.N."/>
            <person name="Beletsky A.V."/>
            <person name="Ivanova A."/>
            <person name="Kulichevskaya I.S."/>
            <person name="Suzina N.E."/>
            <person name="Philippov D.A."/>
            <person name="Rakitin A.L."/>
            <person name="Mardanov A.V."/>
            <person name="Ravin N.V."/>
        </authorList>
    </citation>
    <scope>NUCLEOTIDE SEQUENCE [LARGE SCALE GENOMIC DNA]</scope>
    <source>
        <strain evidence="3 4">M1803</strain>
    </source>
</reference>
<organism evidence="3 4">
    <name type="scientific">Humisphaera borealis</name>
    <dbReference type="NCBI Taxonomy" id="2807512"/>
    <lineage>
        <taxon>Bacteria</taxon>
        <taxon>Pseudomonadati</taxon>
        <taxon>Planctomycetota</taxon>
        <taxon>Phycisphaerae</taxon>
        <taxon>Tepidisphaerales</taxon>
        <taxon>Tepidisphaeraceae</taxon>
        <taxon>Humisphaera</taxon>
    </lineage>
</organism>
<keyword evidence="2" id="KW-1133">Transmembrane helix</keyword>
<feature type="transmembrane region" description="Helical" evidence="2">
    <location>
        <begin position="395"/>
        <end position="415"/>
    </location>
</feature>
<keyword evidence="2" id="KW-0472">Membrane</keyword>
<evidence type="ECO:0000256" key="1">
    <source>
        <dbReference type="SAM" id="MobiDB-lite"/>
    </source>
</evidence>
<keyword evidence="4" id="KW-1185">Reference proteome</keyword>
<evidence type="ECO:0000313" key="4">
    <source>
        <dbReference type="Proteomes" id="UP000593765"/>
    </source>
</evidence>
<feature type="transmembrane region" description="Helical" evidence="2">
    <location>
        <begin position="328"/>
        <end position="352"/>
    </location>
</feature>
<dbReference type="EMBL" id="CP063458">
    <property type="protein sequence ID" value="QOV88028.1"/>
    <property type="molecule type" value="Genomic_DNA"/>
</dbReference>
<feature type="transmembrane region" description="Helical" evidence="2">
    <location>
        <begin position="21"/>
        <end position="41"/>
    </location>
</feature>
<evidence type="ECO:0000256" key="2">
    <source>
        <dbReference type="SAM" id="Phobius"/>
    </source>
</evidence>
<feature type="transmembrane region" description="Helical" evidence="2">
    <location>
        <begin position="130"/>
        <end position="153"/>
    </location>
</feature>
<feature type="region of interest" description="Disordered" evidence="1">
    <location>
        <begin position="470"/>
        <end position="498"/>
    </location>
</feature>
<proteinExistence type="predicted"/>
<evidence type="ECO:0000313" key="3">
    <source>
        <dbReference type="EMBL" id="QOV88028.1"/>
    </source>
</evidence>
<feature type="transmembrane region" description="Helical" evidence="2">
    <location>
        <begin position="236"/>
        <end position="252"/>
    </location>
</feature>
<keyword evidence="2" id="KW-0812">Transmembrane</keyword>
<dbReference type="RefSeq" id="WP_206290992.1">
    <property type="nucleotide sequence ID" value="NZ_CP063458.1"/>
</dbReference>
<accession>A0A7M2WR91</accession>
<feature type="transmembrane region" description="Helical" evidence="2">
    <location>
        <begin position="165"/>
        <end position="183"/>
    </location>
</feature>
<feature type="transmembrane region" description="Helical" evidence="2">
    <location>
        <begin position="364"/>
        <end position="383"/>
    </location>
</feature>
<feature type="transmembrane region" description="Helical" evidence="2">
    <location>
        <begin position="259"/>
        <end position="278"/>
    </location>
</feature>
<feature type="transmembrane region" description="Helical" evidence="2">
    <location>
        <begin position="189"/>
        <end position="206"/>
    </location>
</feature>
<dbReference type="AlphaFoldDB" id="A0A7M2WR91"/>
<gene>
    <name evidence="3" type="ORF">IPV69_17380</name>
</gene>
<name>A0A7M2WR91_9BACT</name>
<sequence>MRWLLELLRVLLFPRHRPKGMVRPWALSAPVLVLILALPLLRPVRHPDPRQISDDEMALLATTQAWVEHETLSIDATDFKNTRTRVVVVDAGGVARSYAAQPPTMGVLLAISYRVMRYYGLTFARDGPTVAYLLTLLGVTLPAACAAGLIYRMGRLFELPRPKRALLAAVCVIASGLFTYATVLNVHVPAATLILASATCLIHLSIAQRKPITPIWLCCAGFCAALAAVIDPSSIAFAPTLAGVVLVYRWSWLQRIGGLLLFVAGAVGPLALHTTFVWRGSGELYHGMNFTAPPRTYDDADDTDVLDDPDEPGAFWKPIGRALGTAGYLFFGGHGLLSHFPVLAIGVLGVTMIMHRHWPQAAKVLAAGTLAAAVYLMVAYTIHRRPGRAWADWMFAAKWFVVFAPMVLFWSGAWLRKAHRTGSWVVVGVLLAFSLAVGIIGATYPQPRQGYNGYTAYLAVRQLWQGDTQQADSPALPSTRPFPIANPDLPGAADRLAP</sequence>
<feature type="transmembrane region" description="Helical" evidence="2">
    <location>
        <begin position="422"/>
        <end position="444"/>
    </location>
</feature>
<dbReference type="KEGG" id="hbs:IPV69_17380"/>
<dbReference type="Proteomes" id="UP000593765">
    <property type="component" value="Chromosome"/>
</dbReference>